<organism evidence="1 2">
    <name type="scientific">Hexamita inflata</name>
    <dbReference type="NCBI Taxonomy" id="28002"/>
    <lineage>
        <taxon>Eukaryota</taxon>
        <taxon>Metamonada</taxon>
        <taxon>Diplomonadida</taxon>
        <taxon>Hexamitidae</taxon>
        <taxon>Hexamitinae</taxon>
        <taxon>Hexamita</taxon>
    </lineage>
</organism>
<evidence type="ECO:0000313" key="2">
    <source>
        <dbReference type="Proteomes" id="UP001642409"/>
    </source>
</evidence>
<sequence>MNNIYLLNIRAYNVIAEILDILMNVIFMDCSYGRLLFPRINLRFKVLMVARQTVRIKDDQSTVTTIYCFLRNADSITQVDSCIDWFAVHITLSQMLVSEKFLQLWVFYITLTDTLTDKLFYERRKRHQSTISTTLTQLIEERIRMVMIG</sequence>
<comment type="caution">
    <text evidence="1">The sequence shown here is derived from an EMBL/GenBank/DDBJ whole genome shotgun (WGS) entry which is preliminary data.</text>
</comment>
<protein>
    <submittedName>
        <fullName evidence="1">Hypothetical_protein</fullName>
    </submittedName>
</protein>
<evidence type="ECO:0000313" key="1">
    <source>
        <dbReference type="EMBL" id="CAL5970753.1"/>
    </source>
</evidence>
<name>A0ABP1GHJ5_9EUKA</name>
<dbReference type="EMBL" id="CAXDID020000001">
    <property type="protein sequence ID" value="CAL5970753.1"/>
    <property type="molecule type" value="Genomic_DNA"/>
</dbReference>
<dbReference type="Proteomes" id="UP001642409">
    <property type="component" value="Unassembled WGS sequence"/>
</dbReference>
<reference evidence="1 2" key="1">
    <citation type="submission" date="2024-07" db="EMBL/GenBank/DDBJ databases">
        <authorList>
            <person name="Akdeniz Z."/>
        </authorList>
    </citation>
    <scope>NUCLEOTIDE SEQUENCE [LARGE SCALE GENOMIC DNA]</scope>
</reference>
<gene>
    <name evidence="1" type="ORF">HINF_LOCUS693</name>
</gene>
<accession>A0ABP1GHJ5</accession>
<keyword evidence="2" id="KW-1185">Reference proteome</keyword>
<proteinExistence type="predicted"/>